<dbReference type="EMBL" id="CM041549">
    <property type="protein sequence ID" value="KAI3357907.1"/>
    <property type="molecule type" value="Genomic_DNA"/>
</dbReference>
<name>A0ACB8VSN3_9TELE</name>
<protein>
    <submittedName>
        <fullName evidence="1">Uncharacterized protein</fullName>
    </submittedName>
</protein>
<comment type="caution">
    <text evidence="1">The sequence shown here is derived from an EMBL/GenBank/DDBJ whole genome shotgun (WGS) entry which is preliminary data.</text>
</comment>
<proteinExistence type="predicted"/>
<keyword evidence="2" id="KW-1185">Reference proteome</keyword>
<feature type="non-terminal residue" evidence="1">
    <location>
        <position position="1"/>
    </location>
</feature>
<accession>A0ACB8VSN3</accession>
<evidence type="ECO:0000313" key="1">
    <source>
        <dbReference type="EMBL" id="KAI3357907.1"/>
    </source>
</evidence>
<sequence>EYQGPLRRPDWRYRGPPWSQAWGWGSGGPGGFARDRPGSARNGDVARLPVGSPPAGRSMRGRWNVVWVAVVAGASTTQSLDQNSGNRAWNVTSLGGKEPELVRELRGTGEIVGSPPRIAWALEPSSPEKGWTLHYWSCQGGGGPELVWACLAPQLSRHVLEFTRDRRSLPSLRLGIGLAVVLCLRERTASQFVHNFIFRIRGCPSVHVAPGHPRPGSMIDFVVVSSDLRPSSGHSGKERLSCQPITTLLSWLHGRGGSWTDLADQTYCGVCWERLAEPSVRSLQLHLRKSFSQIPREAGDIESRTMFSAHCRRDVKVVAQVSGACGQSRRW</sequence>
<reference evidence="1" key="1">
    <citation type="submission" date="2022-04" db="EMBL/GenBank/DDBJ databases">
        <title>Jade perch genome.</title>
        <authorList>
            <person name="Chao B."/>
        </authorList>
    </citation>
    <scope>NUCLEOTIDE SEQUENCE</scope>
    <source>
        <strain evidence="1">CB-2022</strain>
    </source>
</reference>
<gene>
    <name evidence="1" type="ORF">L3Q82_016292</name>
</gene>
<organism evidence="1 2">
    <name type="scientific">Scortum barcoo</name>
    <name type="common">barcoo grunter</name>
    <dbReference type="NCBI Taxonomy" id="214431"/>
    <lineage>
        <taxon>Eukaryota</taxon>
        <taxon>Metazoa</taxon>
        <taxon>Chordata</taxon>
        <taxon>Craniata</taxon>
        <taxon>Vertebrata</taxon>
        <taxon>Euteleostomi</taxon>
        <taxon>Actinopterygii</taxon>
        <taxon>Neopterygii</taxon>
        <taxon>Teleostei</taxon>
        <taxon>Neoteleostei</taxon>
        <taxon>Acanthomorphata</taxon>
        <taxon>Eupercaria</taxon>
        <taxon>Centrarchiformes</taxon>
        <taxon>Terapontoidei</taxon>
        <taxon>Terapontidae</taxon>
        <taxon>Scortum</taxon>
    </lineage>
</organism>
<evidence type="ECO:0000313" key="2">
    <source>
        <dbReference type="Proteomes" id="UP000831701"/>
    </source>
</evidence>
<dbReference type="Proteomes" id="UP000831701">
    <property type="component" value="Chromosome 19"/>
</dbReference>